<feature type="domain" description="Carbohydrate kinase PfkB" evidence="3">
    <location>
        <begin position="1"/>
        <end position="288"/>
    </location>
</feature>
<sequence length="289" mass="29856">MAELLCIGGLVWDTIATARQAIVSGTSNPVTASHSAGGVARNVAVLAARAGLLTELVSLIGQDAEGEALLRDLAADHIQTRLITPHRSLPTANYAALLNSDGSLHVAWADMDVLEAMDEAFFAPLMVALSATPLWFVDANLTSTALNYLATRRPTGTLLAADAVSVVKASRLKLAIPALDLLFCNGDEARLLADRPTTTDPLLLACALRNRGCRAVIVTDGARGVALADADHELQIPAHPLPGPIVDETGAGDSLVAGTLAGLVRGLPLPDAVANGLRLAAETLTHVGV</sequence>
<dbReference type="AlphaFoldDB" id="A0A255XU76"/>
<protein>
    <recommendedName>
        <fullName evidence="3">Carbohydrate kinase PfkB domain-containing protein</fullName>
    </recommendedName>
</protein>
<evidence type="ECO:0000256" key="2">
    <source>
        <dbReference type="ARBA" id="ARBA00022777"/>
    </source>
</evidence>
<evidence type="ECO:0000256" key="1">
    <source>
        <dbReference type="ARBA" id="ARBA00022679"/>
    </source>
</evidence>
<dbReference type="InterPro" id="IPR029056">
    <property type="entry name" value="Ribokinase-like"/>
</dbReference>
<keyword evidence="1" id="KW-0808">Transferase</keyword>
<evidence type="ECO:0000313" key="4">
    <source>
        <dbReference type="EMBL" id="OYQ20546.1"/>
    </source>
</evidence>
<dbReference type="EMBL" id="NOXS01000027">
    <property type="protein sequence ID" value="OYQ20546.1"/>
    <property type="molecule type" value="Genomic_DNA"/>
</dbReference>
<reference evidence="4 5" key="1">
    <citation type="submission" date="2017-07" db="EMBL/GenBank/DDBJ databases">
        <title>Elstera cyanobacteriorum sp. nov., a novel bacterium isolated from cyanobacterial aggregates in a eutrophic lake.</title>
        <authorList>
            <person name="Cai H."/>
        </authorList>
    </citation>
    <scope>NUCLEOTIDE SEQUENCE [LARGE SCALE GENOMIC DNA]</scope>
    <source>
        <strain evidence="4 5">TH019</strain>
    </source>
</reference>
<dbReference type="Proteomes" id="UP000216361">
    <property type="component" value="Unassembled WGS sequence"/>
</dbReference>
<dbReference type="GO" id="GO:0016301">
    <property type="term" value="F:kinase activity"/>
    <property type="evidence" value="ECO:0007669"/>
    <property type="project" value="UniProtKB-KW"/>
</dbReference>
<evidence type="ECO:0000313" key="5">
    <source>
        <dbReference type="Proteomes" id="UP000216361"/>
    </source>
</evidence>
<proteinExistence type="predicted"/>
<dbReference type="Gene3D" id="3.40.1190.20">
    <property type="match status" value="1"/>
</dbReference>
<dbReference type="Pfam" id="PF00294">
    <property type="entry name" value="PfkB"/>
    <property type="match status" value="1"/>
</dbReference>
<dbReference type="OrthoDB" id="9806249at2"/>
<dbReference type="RefSeq" id="WP_094407697.1">
    <property type="nucleotide sequence ID" value="NZ_BMJZ01000009.1"/>
</dbReference>
<keyword evidence="2" id="KW-0418">Kinase</keyword>
<gene>
    <name evidence="4" type="ORF">CHR90_04000</name>
</gene>
<name>A0A255XU76_9PROT</name>
<dbReference type="InterPro" id="IPR011611">
    <property type="entry name" value="PfkB_dom"/>
</dbReference>
<evidence type="ECO:0000259" key="3">
    <source>
        <dbReference type="Pfam" id="PF00294"/>
    </source>
</evidence>
<dbReference type="PANTHER" id="PTHR10584">
    <property type="entry name" value="SUGAR KINASE"/>
    <property type="match status" value="1"/>
</dbReference>
<dbReference type="PANTHER" id="PTHR10584:SF166">
    <property type="entry name" value="RIBOKINASE"/>
    <property type="match status" value="1"/>
</dbReference>
<dbReference type="SUPFAM" id="SSF53613">
    <property type="entry name" value="Ribokinase-like"/>
    <property type="match status" value="1"/>
</dbReference>
<organism evidence="4 5">
    <name type="scientific">Elstera cyanobacteriorum</name>
    <dbReference type="NCBI Taxonomy" id="2022747"/>
    <lineage>
        <taxon>Bacteria</taxon>
        <taxon>Pseudomonadati</taxon>
        <taxon>Pseudomonadota</taxon>
        <taxon>Alphaproteobacteria</taxon>
        <taxon>Rhodospirillales</taxon>
        <taxon>Rhodospirillaceae</taxon>
        <taxon>Elstera</taxon>
    </lineage>
</organism>
<accession>A0A255XU76</accession>
<comment type="caution">
    <text evidence="4">The sequence shown here is derived from an EMBL/GenBank/DDBJ whole genome shotgun (WGS) entry which is preliminary data.</text>
</comment>
<keyword evidence="5" id="KW-1185">Reference proteome</keyword>